<dbReference type="EMBL" id="QGKX02000996">
    <property type="protein sequence ID" value="KAF3560382.1"/>
    <property type="molecule type" value="Genomic_DNA"/>
</dbReference>
<dbReference type="Proteomes" id="UP000712600">
    <property type="component" value="Unassembled WGS sequence"/>
</dbReference>
<feature type="region of interest" description="Disordered" evidence="1">
    <location>
        <begin position="1"/>
        <end position="53"/>
    </location>
</feature>
<reference evidence="2" key="1">
    <citation type="submission" date="2019-12" db="EMBL/GenBank/DDBJ databases">
        <title>Genome sequencing and annotation of Brassica cretica.</title>
        <authorList>
            <person name="Studholme D.J."/>
            <person name="Sarris P."/>
        </authorList>
    </citation>
    <scope>NUCLEOTIDE SEQUENCE</scope>
    <source>
        <strain evidence="2">PFS-109/04</strain>
        <tissue evidence="2">Leaf</tissue>
    </source>
</reference>
<dbReference type="AlphaFoldDB" id="A0A8S9R9R2"/>
<organism evidence="2 3">
    <name type="scientific">Brassica cretica</name>
    <name type="common">Mustard</name>
    <dbReference type="NCBI Taxonomy" id="69181"/>
    <lineage>
        <taxon>Eukaryota</taxon>
        <taxon>Viridiplantae</taxon>
        <taxon>Streptophyta</taxon>
        <taxon>Embryophyta</taxon>
        <taxon>Tracheophyta</taxon>
        <taxon>Spermatophyta</taxon>
        <taxon>Magnoliopsida</taxon>
        <taxon>eudicotyledons</taxon>
        <taxon>Gunneridae</taxon>
        <taxon>Pentapetalae</taxon>
        <taxon>rosids</taxon>
        <taxon>malvids</taxon>
        <taxon>Brassicales</taxon>
        <taxon>Brassicaceae</taxon>
        <taxon>Brassiceae</taxon>
        <taxon>Brassica</taxon>
    </lineage>
</organism>
<feature type="compositionally biased region" description="Basic and acidic residues" evidence="1">
    <location>
        <begin position="32"/>
        <end position="53"/>
    </location>
</feature>
<sequence>MSETLRKKRESSNKSSKRIATQQQNTRSARSLRSDRARAGARSLRSDRARAKARSLRSDRALLKQRYAISPCILVYLSTLSPEDRSEPMSRSRAILSYRSNFIVKSAENSFFIERSRNKRFESENGPKGPKT</sequence>
<gene>
    <name evidence="2" type="ORF">F2Q69_00012236</name>
</gene>
<protein>
    <submittedName>
        <fullName evidence="2">Uncharacterized protein</fullName>
    </submittedName>
</protein>
<evidence type="ECO:0000313" key="2">
    <source>
        <dbReference type="EMBL" id="KAF3560382.1"/>
    </source>
</evidence>
<evidence type="ECO:0000313" key="3">
    <source>
        <dbReference type="Proteomes" id="UP000712600"/>
    </source>
</evidence>
<name>A0A8S9R9R2_BRACR</name>
<proteinExistence type="predicted"/>
<evidence type="ECO:0000256" key="1">
    <source>
        <dbReference type="SAM" id="MobiDB-lite"/>
    </source>
</evidence>
<comment type="caution">
    <text evidence="2">The sequence shown here is derived from an EMBL/GenBank/DDBJ whole genome shotgun (WGS) entry which is preliminary data.</text>
</comment>
<accession>A0A8S9R9R2</accession>